<dbReference type="AlphaFoldDB" id="A0A518H8W3"/>
<sequence length="563" mass="61570">MSHLPTSPIRPRARDESAGPTAGSDPSPGRTASPPDRIDRWADRFSVRVLPAATATLCILMLATWVPHYLGWPWWPDLDTFAASAICWEGGLSPYRDLAGYSFPGPIYLFYGIHAAVGAGTTWAIYAVDAAMVVGLVLMLSAWSRRRFDRWWPGLVGGAAVLAIYTDLNFSLVAQRDWQATCLVVLALLGPTTWPGRPGRVFSALAIAGALTFRPHVVLFGPALLIAVVEGERSRGADARPGAGAIEWGILTILLSILSFAPLILHEILDDLVRNLKLATYGSHYSRATPEGMIAEVVRQFVQPGWLVVPLSVALLAGTTRVAIRREAIIWLTTAACVLLYKPLHPRAHDYLDLPRWIVWSVLLALLAAILESIPWRSPRHRLVASIAVLATAVPSKPDFCNPRAAFTAIASAWGSESGGGIDRVPPGYVHHDPHYEVARYPWADYRRALEHLRDEVGPSTSVANLLGYQLAAAGATGHRPVFRNESGLLWKSQVGWEDGAFVEMLEAEANSVVIWAPGREGPEPGLISPVLVDCVRRLYEPDRRFGVIEVWRRAGDGGHRPR</sequence>
<protein>
    <recommendedName>
        <fullName evidence="5">Glycosyltransferase RgtA/B/C/D-like domain-containing protein</fullName>
    </recommendedName>
</protein>
<evidence type="ECO:0000313" key="4">
    <source>
        <dbReference type="Proteomes" id="UP000317835"/>
    </source>
</evidence>
<proteinExistence type="predicted"/>
<name>A0A518H8W3_9BACT</name>
<dbReference type="EMBL" id="CP036426">
    <property type="protein sequence ID" value="QDV37283.1"/>
    <property type="molecule type" value="Genomic_DNA"/>
</dbReference>
<feature type="transmembrane region" description="Helical" evidence="2">
    <location>
        <begin position="201"/>
        <end position="228"/>
    </location>
</feature>
<keyword evidence="2" id="KW-0472">Membrane</keyword>
<evidence type="ECO:0000256" key="1">
    <source>
        <dbReference type="SAM" id="MobiDB-lite"/>
    </source>
</evidence>
<feature type="transmembrane region" description="Helical" evidence="2">
    <location>
        <begin position="108"/>
        <end position="139"/>
    </location>
</feature>
<feature type="region of interest" description="Disordered" evidence="1">
    <location>
        <begin position="1"/>
        <end position="37"/>
    </location>
</feature>
<feature type="transmembrane region" description="Helical" evidence="2">
    <location>
        <begin position="45"/>
        <end position="66"/>
    </location>
</feature>
<evidence type="ECO:0000313" key="3">
    <source>
        <dbReference type="EMBL" id="QDV37283.1"/>
    </source>
</evidence>
<keyword evidence="2" id="KW-0812">Transmembrane</keyword>
<keyword evidence="2" id="KW-1133">Transmembrane helix</keyword>
<feature type="transmembrane region" description="Helical" evidence="2">
    <location>
        <begin position="357"/>
        <end position="374"/>
    </location>
</feature>
<organism evidence="3 4">
    <name type="scientific">Tautonia plasticadhaerens</name>
    <dbReference type="NCBI Taxonomy" id="2527974"/>
    <lineage>
        <taxon>Bacteria</taxon>
        <taxon>Pseudomonadati</taxon>
        <taxon>Planctomycetota</taxon>
        <taxon>Planctomycetia</taxon>
        <taxon>Isosphaerales</taxon>
        <taxon>Isosphaeraceae</taxon>
        <taxon>Tautonia</taxon>
    </lineage>
</organism>
<keyword evidence="4" id="KW-1185">Reference proteome</keyword>
<feature type="transmembrane region" description="Helical" evidence="2">
    <location>
        <begin position="151"/>
        <end position="172"/>
    </location>
</feature>
<reference evidence="3 4" key="1">
    <citation type="submission" date="2019-02" db="EMBL/GenBank/DDBJ databases">
        <title>Deep-cultivation of Planctomycetes and their phenomic and genomic characterization uncovers novel biology.</title>
        <authorList>
            <person name="Wiegand S."/>
            <person name="Jogler M."/>
            <person name="Boedeker C."/>
            <person name="Pinto D."/>
            <person name="Vollmers J."/>
            <person name="Rivas-Marin E."/>
            <person name="Kohn T."/>
            <person name="Peeters S.H."/>
            <person name="Heuer A."/>
            <person name="Rast P."/>
            <person name="Oberbeckmann S."/>
            <person name="Bunk B."/>
            <person name="Jeske O."/>
            <person name="Meyerdierks A."/>
            <person name="Storesund J.E."/>
            <person name="Kallscheuer N."/>
            <person name="Luecker S."/>
            <person name="Lage O.M."/>
            <person name="Pohl T."/>
            <person name="Merkel B.J."/>
            <person name="Hornburger P."/>
            <person name="Mueller R.-W."/>
            <person name="Bruemmer F."/>
            <person name="Labrenz M."/>
            <person name="Spormann A.M."/>
            <person name="Op den Camp H."/>
            <person name="Overmann J."/>
            <person name="Amann R."/>
            <person name="Jetten M.S.M."/>
            <person name="Mascher T."/>
            <person name="Medema M.H."/>
            <person name="Devos D.P."/>
            <person name="Kaster A.-K."/>
            <person name="Ovreas L."/>
            <person name="Rohde M."/>
            <person name="Galperin M.Y."/>
            <person name="Jogler C."/>
        </authorList>
    </citation>
    <scope>NUCLEOTIDE SEQUENCE [LARGE SCALE GENOMIC DNA]</scope>
    <source>
        <strain evidence="3 4">ElP</strain>
    </source>
</reference>
<evidence type="ECO:0008006" key="5">
    <source>
        <dbReference type="Google" id="ProtNLM"/>
    </source>
</evidence>
<gene>
    <name evidence="3" type="ORF">ElP_52180</name>
</gene>
<dbReference type="Proteomes" id="UP000317835">
    <property type="component" value="Chromosome"/>
</dbReference>
<evidence type="ECO:0000256" key="2">
    <source>
        <dbReference type="SAM" id="Phobius"/>
    </source>
</evidence>
<feature type="transmembrane region" description="Helical" evidence="2">
    <location>
        <begin position="248"/>
        <end position="269"/>
    </location>
</feature>
<accession>A0A518H8W3</accession>
<dbReference type="KEGG" id="tpla:ElP_52180"/>